<evidence type="ECO:0008006" key="4">
    <source>
        <dbReference type="Google" id="ProtNLM"/>
    </source>
</evidence>
<dbReference type="InterPro" id="IPR022472">
    <property type="entry name" value="VPLPA-CTERM"/>
</dbReference>
<dbReference type="OrthoDB" id="6401597at2"/>
<keyword evidence="1" id="KW-1133">Transmembrane helix</keyword>
<dbReference type="NCBIfam" id="TIGR03370">
    <property type="entry name" value="VPLPA-CTERM"/>
    <property type="match status" value="1"/>
</dbReference>
<organism evidence="2 3">
    <name type="scientific">Actibacterium lipolyticum</name>
    <dbReference type="NCBI Taxonomy" id="1524263"/>
    <lineage>
        <taxon>Bacteria</taxon>
        <taxon>Pseudomonadati</taxon>
        <taxon>Pseudomonadota</taxon>
        <taxon>Alphaproteobacteria</taxon>
        <taxon>Rhodobacterales</taxon>
        <taxon>Roseobacteraceae</taxon>
        <taxon>Actibacterium</taxon>
    </lineage>
</organism>
<evidence type="ECO:0000313" key="3">
    <source>
        <dbReference type="Proteomes" id="UP000202922"/>
    </source>
</evidence>
<dbReference type="Proteomes" id="UP000202922">
    <property type="component" value="Unassembled WGS sequence"/>
</dbReference>
<gene>
    <name evidence="2" type="ORF">COL8621_01900</name>
</gene>
<dbReference type="RefSeq" id="WP_141137869.1">
    <property type="nucleotide sequence ID" value="NZ_FXYE01000002.1"/>
</dbReference>
<dbReference type="AlphaFoldDB" id="A0A238KJG2"/>
<keyword evidence="1" id="KW-0812">Transmembrane</keyword>
<feature type="transmembrane region" description="Helical" evidence="1">
    <location>
        <begin position="135"/>
        <end position="163"/>
    </location>
</feature>
<dbReference type="EMBL" id="FXYE01000002">
    <property type="protein sequence ID" value="SMX42166.1"/>
    <property type="molecule type" value="Genomic_DNA"/>
</dbReference>
<evidence type="ECO:0000256" key="1">
    <source>
        <dbReference type="SAM" id="Phobius"/>
    </source>
</evidence>
<name>A0A238KJG2_9RHOB</name>
<keyword evidence="1" id="KW-0472">Membrane</keyword>
<keyword evidence="3" id="KW-1185">Reference proteome</keyword>
<evidence type="ECO:0000313" key="2">
    <source>
        <dbReference type="EMBL" id="SMX42166.1"/>
    </source>
</evidence>
<reference evidence="3" key="1">
    <citation type="submission" date="2017-05" db="EMBL/GenBank/DDBJ databases">
        <authorList>
            <person name="Rodrigo-Torres L."/>
            <person name="Arahal R. D."/>
            <person name="Lucena T."/>
        </authorList>
    </citation>
    <scope>NUCLEOTIDE SEQUENCE [LARGE SCALE GENOMIC DNA]</scope>
    <source>
        <strain evidence="3">CECT 8621</strain>
    </source>
</reference>
<proteinExistence type="predicted"/>
<accession>A0A238KJG2</accession>
<protein>
    <recommendedName>
        <fullName evidence="4">VPLPA-CTERM sorting domain-containing protein</fullName>
    </recommendedName>
</protein>
<sequence>MNFKLFAGASRMARQAAKLASAVVIGLAVVGTPASAVTVEHGGVSYDFSTVEGTFNDNQELLESQFWWGNYRLSENLAHEIGVTLGLPYTAYGEPFGPLFANGPTGTNQIQSDFFASVSGHSFWHATGPDTVQTWAVATMVAAVPLPAGGFLLMSGLAGVAGLRRLKKARA</sequence>